<dbReference type="Proteomes" id="UP000259996">
    <property type="component" value="Segment"/>
</dbReference>
<keyword evidence="2" id="KW-1185">Reference proteome</keyword>
<name>A0A345MF63_9CAUD</name>
<sequence>MPCDTVLKKGQTVSERAAEVRKAGQEIDRLLAAGRVKVKVGPQGAVTFLNIPEDVRAGITDACVYRRIMTSGSHSARQAIAQAERLAGRAVDKKVVATGIHSHDGGQTWHPRG</sequence>
<proteinExistence type="predicted"/>
<evidence type="ECO:0000313" key="1">
    <source>
        <dbReference type="EMBL" id="AXH69194.1"/>
    </source>
</evidence>
<dbReference type="KEGG" id="vg:65115244"/>
<accession>A0A345MF63</accession>
<evidence type="ECO:0000313" key="2">
    <source>
        <dbReference type="Proteomes" id="UP000259996"/>
    </source>
</evidence>
<dbReference type="EMBL" id="MH590592">
    <property type="protein sequence ID" value="AXH69194.1"/>
    <property type="molecule type" value="Genomic_DNA"/>
</dbReference>
<dbReference type="GeneID" id="65115244"/>
<dbReference type="RefSeq" id="YP_010097587.1">
    <property type="nucleotide sequence ID" value="NC_055759.1"/>
</dbReference>
<organism evidence="1 2">
    <name type="scientific">Mycobacterium phage Ryadel</name>
    <dbReference type="NCBI Taxonomy" id="2283292"/>
    <lineage>
        <taxon>Viruses</taxon>
        <taxon>Duplodnaviria</taxon>
        <taxon>Heunggongvirae</taxon>
        <taxon>Uroviricota</taxon>
        <taxon>Caudoviricetes</taxon>
        <taxon>Corndogvirus</taxon>
        <taxon>Corndogvirus ryadel</taxon>
    </lineage>
</organism>
<reference evidence="1 2" key="1">
    <citation type="submission" date="2018-07" db="EMBL/GenBank/DDBJ databases">
        <authorList>
            <person name="Miller T.W."/>
            <person name="Bachhofer D.L."/>
            <person name="Cooper A."/>
            <person name="Doty J.C."/>
            <person name="Katuri J."/>
            <person name="Musgrave J.W."/>
            <person name="Palumbo A.J."/>
            <person name="Spann H.O."/>
            <person name="Edwards J.C."/>
            <person name="Meik J.M."/>
            <person name="Edwards D.C."/>
            <person name="Warner M.H."/>
            <person name="Garlena R.A."/>
            <person name="Russell D.A."/>
            <person name="Pope W.H."/>
            <person name="Jacobs-Sera D."/>
            <person name="Hatfull G.F."/>
        </authorList>
    </citation>
    <scope>NUCLEOTIDE SEQUENCE [LARGE SCALE GENOMIC DNA]</scope>
</reference>
<protein>
    <submittedName>
        <fullName evidence="1">Uncharacterized protein</fullName>
    </submittedName>
</protein>
<gene>
    <name evidence="1" type="primary">97</name>
    <name evidence="1" type="ORF">SEA_RYADEL_97</name>
</gene>